<evidence type="ECO:0000313" key="2">
    <source>
        <dbReference type="Proteomes" id="UP001596162"/>
    </source>
</evidence>
<keyword evidence="2" id="KW-1185">Reference proteome</keyword>
<name>A0ABW0C216_9FLAO</name>
<proteinExistence type="predicted"/>
<organism evidence="1 2">
    <name type="scientific">Bizionia hallyeonensis</name>
    <dbReference type="NCBI Taxonomy" id="1123757"/>
    <lineage>
        <taxon>Bacteria</taxon>
        <taxon>Pseudomonadati</taxon>
        <taxon>Bacteroidota</taxon>
        <taxon>Flavobacteriia</taxon>
        <taxon>Flavobacteriales</taxon>
        <taxon>Flavobacteriaceae</taxon>
        <taxon>Bizionia</taxon>
    </lineage>
</organism>
<comment type="caution">
    <text evidence="1">The sequence shown here is derived from an EMBL/GenBank/DDBJ whole genome shotgun (WGS) entry which is preliminary data.</text>
</comment>
<sequence>MCKPENNFNFCTCSNKEVLAESEFVWMLTRFIRNYDSGNMGSIIMPVEDLGEGVTLTNILAFLSANTNPFDFEYYPLERDCVDIRKGMMEYFKVIYKDGNWEEGQNDVFSSKERTIHKGMLKK</sequence>
<protein>
    <submittedName>
        <fullName evidence="1">Uncharacterized protein</fullName>
    </submittedName>
</protein>
<gene>
    <name evidence="1" type="ORF">ACFPH8_00280</name>
</gene>
<evidence type="ECO:0000313" key="1">
    <source>
        <dbReference type="EMBL" id="MFC5193751.1"/>
    </source>
</evidence>
<dbReference type="Proteomes" id="UP001596162">
    <property type="component" value="Unassembled WGS sequence"/>
</dbReference>
<accession>A0ABW0C216</accession>
<dbReference type="RefSeq" id="WP_376857928.1">
    <property type="nucleotide sequence ID" value="NZ_JBHSLA010000001.1"/>
</dbReference>
<dbReference type="EMBL" id="JBHSLA010000001">
    <property type="protein sequence ID" value="MFC5193751.1"/>
    <property type="molecule type" value="Genomic_DNA"/>
</dbReference>
<reference evidence="2" key="1">
    <citation type="journal article" date="2019" name="Int. J. Syst. Evol. Microbiol.">
        <title>The Global Catalogue of Microorganisms (GCM) 10K type strain sequencing project: providing services to taxonomists for standard genome sequencing and annotation.</title>
        <authorList>
            <consortium name="The Broad Institute Genomics Platform"/>
            <consortium name="The Broad Institute Genome Sequencing Center for Infectious Disease"/>
            <person name="Wu L."/>
            <person name="Ma J."/>
        </authorList>
    </citation>
    <scope>NUCLEOTIDE SEQUENCE [LARGE SCALE GENOMIC DNA]</scope>
    <source>
        <strain evidence="2">JCM 17978</strain>
    </source>
</reference>